<evidence type="ECO:0000313" key="1">
    <source>
        <dbReference type="EMBL" id="ABJ08372.1"/>
    </source>
</evidence>
<dbReference type="HOGENOM" id="CLU_124977_0_0_5"/>
<dbReference type="STRING" id="316055.RPE_4449"/>
<dbReference type="InterPro" id="IPR008822">
    <property type="entry name" value="Endonuclease_RusA-like"/>
</dbReference>
<organism evidence="1">
    <name type="scientific">Rhodopseudomonas palustris (strain BisA53)</name>
    <dbReference type="NCBI Taxonomy" id="316055"/>
    <lineage>
        <taxon>Bacteria</taxon>
        <taxon>Pseudomonadati</taxon>
        <taxon>Pseudomonadota</taxon>
        <taxon>Alphaproteobacteria</taxon>
        <taxon>Hyphomicrobiales</taxon>
        <taxon>Nitrobacteraceae</taxon>
        <taxon>Rhodopseudomonas</taxon>
    </lineage>
</organism>
<dbReference type="OrthoDB" id="959793at2"/>
<sequence>MEITFPIEFLVDGTAVSLQAKRRQSIEIWKSKIVDASREVIPEGHFATEARIAATLFYFPATEMAGDIDNIVKPILDALGRHIYRDDKQVYRLVVQKFEPGDIFSFEAPSPTLVGALIRDKPVLYVRLSDDPFEDFAK</sequence>
<dbReference type="GO" id="GO:0006281">
    <property type="term" value="P:DNA repair"/>
    <property type="evidence" value="ECO:0007669"/>
    <property type="project" value="InterPro"/>
</dbReference>
<dbReference type="KEGG" id="rpe:RPE_4449"/>
<dbReference type="Pfam" id="PF05866">
    <property type="entry name" value="RusA"/>
    <property type="match status" value="1"/>
</dbReference>
<protein>
    <submittedName>
        <fullName evidence="1">Endodeoxyribonuclease RusA</fullName>
    </submittedName>
</protein>
<dbReference type="GO" id="GO:0000287">
    <property type="term" value="F:magnesium ion binding"/>
    <property type="evidence" value="ECO:0007669"/>
    <property type="project" value="InterPro"/>
</dbReference>
<dbReference type="SUPFAM" id="SSF103084">
    <property type="entry name" value="Holliday junction resolvase RusA"/>
    <property type="match status" value="1"/>
</dbReference>
<accession>Q07I62</accession>
<reference evidence="1" key="1">
    <citation type="submission" date="2006-09" db="EMBL/GenBank/DDBJ databases">
        <title>Complete sequence of Rhodopseudomonas palustris BisA53.</title>
        <authorList>
            <consortium name="US DOE Joint Genome Institute"/>
            <person name="Copeland A."/>
            <person name="Lucas S."/>
            <person name="Lapidus A."/>
            <person name="Barry K."/>
            <person name="Detter J.C."/>
            <person name="Glavina del Rio T."/>
            <person name="Hammon N."/>
            <person name="Israni S."/>
            <person name="Dalin E."/>
            <person name="Tice H."/>
            <person name="Pitluck S."/>
            <person name="Chain P."/>
            <person name="Malfatti S."/>
            <person name="Shin M."/>
            <person name="Vergez L."/>
            <person name="Schmutz J."/>
            <person name="Larimer F."/>
            <person name="Land M."/>
            <person name="Hauser L."/>
            <person name="Pelletier D.A."/>
            <person name="Kyrpides N."/>
            <person name="Kim E."/>
            <person name="Harwood C.S."/>
            <person name="Oda Y."/>
            <person name="Richardson P."/>
        </authorList>
    </citation>
    <scope>NUCLEOTIDE SEQUENCE [LARGE SCALE GENOMIC DNA]</scope>
    <source>
        <strain evidence="1">BisA53</strain>
    </source>
</reference>
<dbReference type="GO" id="GO:0006310">
    <property type="term" value="P:DNA recombination"/>
    <property type="evidence" value="ECO:0007669"/>
    <property type="project" value="InterPro"/>
</dbReference>
<dbReference type="AlphaFoldDB" id="Q07I62"/>
<proteinExistence type="predicted"/>
<dbReference type="Gene3D" id="3.30.1330.70">
    <property type="entry name" value="Holliday junction resolvase RusA"/>
    <property type="match status" value="1"/>
</dbReference>
<dbReference type="InterPro" id="IPR036614">
    <property type="entry name" value="RusA-like_sf"/>
</dbReference>
<gene>
    <name evidence="1" type="ordered locus">RPE_4449</name>
</gene>
<dbReference type="EMBL" id="CP000463">
    <property type="protein sequence ID" value="ABJ08372.1"/>
    <property type="molecule type" value="Genomic_DNA"/>
</dbReference>
<dbReference type="eggNOG" id="COG4570">
    <property type="taxonomic scope" value="Bacteria"/>
</dbReference>
<name>Q07I62_RHOP5</name>